<dbReference type="AlphaFoldDB" id="A0A6C7EGV8"/>
<dbReference type="PANTHER" id="PTHR40088">
    <property type="entry name" value="PECTATE LYASE (EUROFUNG)"/>
    <property type="match status" value="1"/>
</dbReference>
<reference evidence="6 7" key="1">
    <citation type="journal article" date="2013" name="Int. J. Syst. Evol. Microbiol.">
        <title>Ilumatobacter nonamiense sp. nov. and Ilumatobacter coccineum sp. nov., isolated from seashore sand.</title>
        <authorList>
            <person name="Matsumoto A."/>
            <person name="Kasai H."/>
            <person name="Matsuo Y."/>
            <person name="Shizuri Y."/>
            <person name="Ichikawa N."/>
            <person name="Fujita N."/>
            <person name="Omura S."/>
            <person name="Takahashi Y."/>
        </authorList>
    </citation>
    <scope>NUCLEOTIDE SEQUENCE [LARGE SCALE GENOMIC DNA]</scope>
    <source>
        <strain evidence="7">NBRC 103263 / KCTC 29153 / YM16-304</strain>
    </source>
</reference>
<name>A0A6C7EGV8_ILUCY</name>
<feature type="domain" description="Right handed beta helix" evidence="5">
    <location>
        <begin position="313"/>
        <end position="438"/>
    </location>
</feature>
<evidence type="ECO:0000259" key="5">
    <source>
        <dbReference type="Pfam" id="PF13229"/>
    </source>
</evidence>
<feature type="compositionally biased region" description="Low complexity" evidence="4">
    <location>
        <begin position="56"/>
        <end position="72"/>
    </location>
</feature>
<evidence type="ECO:0000256" key="4">
    <source>
        <dbReference type="SAM" id="MobiDB-lite"/>
    </source>
</evidence>
<keyword evidence="3" id="KW-0732">Signal</keyword>
<dbReference type="Proteomes" id="UP000011863">
    <property type="component" value="Chromosome"/>
</dbReference>
<dbReference type="InterPro" id="IPR012334">
    <property type="entry name" value="Pectin_lyas_fold"/>
</dbReference>
<evidence type="ECO:0000313" key="7">
    <source>
        <dbReference type="Proteomes" id="UP000011863"/>
    </source>
</evidence>
<dbReference type="GO" id="GO:0005576">
    <property type="term" value="C:extracellular region"/>
    <property type="evidence" value="ECO:0007669"/>
    <property type="project" value="UniProtKB-SubCell"/>
</dbReference>
<gene>
    <name evidence="6" type="ORF">YM304_35140</name>
</gene>
<dbReference type="EMBL" id="AP012057">
    <property type="protein sequence ID" value="BAN03828.1"/>
    <property type="molecule type" value="Genomic_DNA"/>
</dbReference>
<dbReference type="KEGG" id="aym:YM304_35140"/>
<dbReference type="InterPro" id="IPR039448">
    <property type="entry name" value="Beta_helix"/>
</dbReference>
<dbReference type="InterPro" id="IPR052052">
    <property type="entry name" value="Polysaccharide_Lyase_9"/>
</dbReference>
<protein>
    <recommendedName>
        <fullName evidence="5">Right handed beta helix domain-containing protein</fullName>
    </recommendedName>
</protein>
<organism evidence="6 7">
    <name type="scientific">Ilumatobacter coccineus (strain NBRC 103263 / KCTC 29153 / YM16-304)</name>
    <dbReference type="NCBI Taxonomy" id="1313172"/>
    <lineage>
        <taxon>Bacteria</taxon>
        <taxon>Bacillati</taxon>
        <taxon>Actinomycetota</taxon>
        <taxon>Acidimicrobiia</taxon>
        <taxon>Acidimicrobiales</taxon>
        <taxon>Ilumatobacteraceae</taxon>
        <taxon>Ilumatobacter</taxon>
    </lineage>
</organism>
<dbReference type="SMART" id="SM00710">
    <property type="entry name" value="PbH1"/>
    <property type="match status" value="6"/>
</dbReference>
<dbReference type="GO" id="GO:0016837">
    <property type="term" value="F:carbon-oxygen lyase activity, acting on polysaccharides"/>
    <property type="evidence" value="ECO:0007669"/>
    <property type="project" value="TreeGrafter"/>
</dbReference>
<accession>A0A6C7EGV8</accession>
<dbReference type="SUPFAM" id="SSF51126">
    <property type="entry name" value="Pectin lyase-like"/>
    <property type="match status" value="1"/>
</dbReference>
<feature type="region of interest" description="Disordered" evidence="4">
    <location>
        <begin position="56"/>
        <end position="76"/>
    </location>
</feature>
<dbReference type="Gene3D" id="2.160.20.10">
    <property type="entry name" value="Single-stranded right-handed beta-helix, Pectin lyase-like"/>
    <property type="match status" value="3"/>
</dbReference>
<dbReference type="PANTHER" id="PTHR40088:SF2">
    <property type="entry name" value="SECRETED SUGAR HYDROLASE"/>
    <property type="match status" value="1"/>
</dbReference>
<evidence type="ECO:0000256" key="3">
    <source>
        <dbReference type="ARBA" id="ARBA00022729"/>
    </source>
</evidence>
<dbReference type="Pfam" id="PF13229">
    <property type="entry name" value="Beta_helix"/>
    <property type="match status" value="1"/>
</dbReference>
<comment type="subcellular location">
    <subcellularLocation>
        <location evidence="1">Secreted</location>
    </subcellularLocation>
</comment>
<dbReference type="InterPro" id="IPR011050">
    <property type="entry name" value="Pectin_lyase_fold/virulence"/>
</dbReference>
<proteinExistence type="predicted"/>
<keyword evidence="7" id="KW-1185">Reference proteome</keyword>
<evidence type="ECO:0000256" key="1">
    <source>
        <dbReference type="ARBA" id="ARBA00004613"/>
    </source>
</evidence>
<dbReference type="InterPro" id="IPR006626">
    <property type="entry name" value="PbH1"/>
</dbReference>
<evidence type="ECO:0000313" key="6">
    <source>
        <dbReference type="EMBL" id="BAN03828.1"/>
    </source>
</evidence>
<sequence>MVVESLNAPGRRSVAASSRPWWRTIGALVATCLSVSVLVADASPSADAATVWHVSTRGSDSASGSSSSPLRSIGEAVDRASSGDAIEIRGGVYRESVQVYRKALDIRSAPGERAILDGSVPVSGWERGSLGWFVDGWTTQFHADFGAMVLPGYRTAGYPDQVFVGGEPLFQAAGGDAWGPGHFFHATGADRMWIADDPAGRTVDISNRSWGIYFNEAHGSSLTNVTVRRYATERRHIAAIRAYADDLTFDGVVAEDNAAIGISVIGDDVTIANGRASDNGYIGIHADSATDLVIDAMSVVGNNRAGFDPFHSAAGIKTTRSANVTVRHSDVSWNHGPGIWTDVSSAGAVIVGNLTESNHRSGIEVELTDGAAIAGNTALRNGEAGIWVLESQQVDVWNNAAFDNAWQIKVEEGPRRDVDRVTIRNNLLGSSRATGAALLDVNDWTENRSAAQMRVTADHNVYWRPSTSSTPVSRWGRWPSSLAVNTSLGAHRSNTGQGERSVAFAGDDLFPVRAAKCRDYRGVETLAAGAPLPPVIAGVVDLLAGLVPVPGPTAVAPRLRYDWPLDARVDPAPAGGLVGANGMRHAVRVGPVDVVPNCA</sequence>
<keyword evidence="2" id="KW-0964">Secreted</keyword>
<evidence type="ECO:0000256" key="2">
    <source>
        <dbReference type="ARBA" id="ARBA00022525"/>
    </source>
</evidence>